<evidence type="ECO:0000313" key="3">
    <source>
        <dbReference type="Proteomes" id="UP000177208"/>
    </source>
</evidence>
<dbReference type="SUPFAM" id="SSF53448">
    <property type="entry name" value="Nucleotide-diphospho-sugar transferases"/>
    <property type="match status" value="1"/>
</dbReference>
<reference evidence="2 3" key="1">
    <citation type="journal article" date="2016" name="Nat. Commun.">
        <title>Thousands of microbial genomes shed light on interconnected biogeochemical processes in an aquifer system.</title>
        <authorList>
            <person name="Anantharaman K."/>
            <person name="Brown C.T."/>
            <person name="Hug L.A."/>
            <person name="Sharon I."/>
            <person name="Castelle C.J."/>
            <person name="Probst A.J."/>
            <person name="Thomas B.C."/>
            <person name="Singh A."/>
            <person name="Wilkins M.J."/>
            <person name="Karaoz U."/>
            <person name="Brodie E.L."/>
            <person name="Williams K.H."/>
            <person name="Hubbard S.S."/>
            <person name="Banfield J.F."/>
        </authorList>
    </citation>
    <scope>NUCLEOTIDE SEQUENCE [LARGE SCALE GENOMIC DNA]</scope>
</reference>
<dbReference type="Pfam" id="PF00535">
    <property type="entry name" value="Glycos_transf_2"/>
    <property type="match status" value="1"/>
</dbReference>
<comment type="caution">
    <text evidence="2">The sequence shown here is derived from an EMBL/GenBank/DDBJ whole genome shotgun (WGS) entry which is preliminary data.</text>
</comment>
<dbReference type="Proteomes" id="UP000177208">
    <property type="component" value="Unassembled WGS sequence"/>
</dbReference>
<feature type="domain" description="Glycosyltransferase 2-like" evidence="1">
    <location>
        <begin position="8"/>
        <end position="165"/>
    </location>
</feature>
<gene>
    <name evidence="2" type="ORF">A2774_02685</name>
</gene>
<dbReference type="InterPro" id="IPR050834">
    <property type="entry name" value="Glycosyltransf_2"/>
</dbReference>
<evidence type="ECO:0000259" key="1">
    <source>
        <dbReference type="Pfam" id="PF00535"/>
    </source>
</evidence>
<dbReference type="EMBL" id="MFZG01000029">
    <property type="protein sequence ID" value="OGK15914.1"/>
    <property type="molecule type" value="Genomic_DNA"/>
</dbReference>
<dbReference type="PANTHER" id="PTHR43685">
    <property type="entry name" value="GLYCOSYLTRANSFERASE"/>
    <property type="match status" value="1"/>
</dbReference>
<dbReference type="InterPro" id="IPR029044">
    <property type="entry name" value="Nucleotide-diphossugar_trans"/>
</dbReference>
<proteinExistence type="predicted"/>
<organism evidence="2 3">
    <name type="scientific">Candidatus Roizmanbacteria bacterium RIFCSPHIGHO2_01_FULL_39_12c</name>
    <dbReference type="NCBI Taxonomy" id="1802031"/>
    <lineage>
        <taxon>Bacteria</taxon>
        <taxon>Candidatus Roizmaniibacteriota</taxon>
    </lineage>
</organism>
<accession>A0A1F7GAK4</accession>
<protein>
    <recommendedName>
        <fullName evidence="1">Glycosyltransferase 2-like domain-containing protein</fullName>
    </recommendedName>
</protein>
<dbReference type="Gene3D" id="3.90.550.10">
    <property type="entry name" value="Spore Coat Polysaccharide Biosynthesis Protein SpsA, Chain A"/>
    <property type="match status" value="1"/>
</dbReference>
<dbReference type="InterPro" id="IPR001173">
    <property type="entry name" value="Glyco_trans_2-like"/>
</dbReference>
<dbReference type="PANTHER" id="PTHR43685:SF2">
    <property type="entry name" value="GLYCOSYLTRANSFERASE 2-LIKE DOMAIN-CONTAINING PROTEIN"/>
    <property type="match status" value="1"/>
</dbReference>
<name>A0A1F7GAK4_9BACT</name>
<sequence>MKYPEVAIAICTYNRAYYLNKTIELLLSLNYPKKKYSILIIDDCSSDNTYDVCNTLNKKNIVPIKYVRLSQHTNLAKARNQALLQTKTSYLIFIDDDIHVNKNWLKKLIILAVKQPTIGLIGGGVIPRLDSRLTRPDWFTDKIIYGFAYSYIDWGKRRKMLRYPETLITANCLLNLQVLKSNAYFNPLFGPSRDRSIVGEDIELNWRLMTKGIRILYDPSLTVYHTIIKPKLTKSFVRLKHFYWGVTESCLQNYFNKIDPFFPMLLHRLKKCCLLLKRLIVSLLRSKPLFDFESELWYHLGYLYGLIYKRKRFENK</sequence>
<evidence type="ECO:0000313" key="2">
    <source>
        <dbReference type="EMBL" id="OGK15914.1"/>
    </source>
</evidence>
<dbReference type="CDD" id="cd00761">
    <property type="entry name" value="Glyco_tranf_GTA_type"/>
    <property type="match status" value="1"/>
</dbReference>
<dbReference type="AlphaFoldDB" id="A0A1F7GAK4"/>